<feature type="binding site" evidence="14">
    <location>
        <position position="78"/>
    </location>
    <ligand>
        <name>thiamine diphosphate</name>
        <dbReference type="ChEBI" id="CHEBI:58937"/>
    </ligand>
</feature>
<feature type="binding site" evidence="14">
    <location>
        <position position="200"/>
    </location>
    <ligand>
        <name>thiamine diphosphate</name>
        <dbReference type="ChEBI" id="CHEBI:58937"/>
    </ligand>
</feature>
<dbReference type="PANTHER" id="PTHR43522:SF2">
    <property type="entry name" value="TRANSKETOLASE 1-RELATED"/>
    <property type="match status" value="1"/>
</dbReference>
<protein>
    <recommendedName>
        <fullName evidence="5 11">Transketolase</fullName>
        <ecNumber evidence="5 11">2.2.1.1</ecNumber>
    </recommendedName>
</protein>
<dbReference type="InterPro" id="IPR055152">
    <property type="entry name" value="Transketolase-like_C_2"/>
</dbReference>
<dbReference type="Pfam" id="PF00456">
    <property type="entry name" value="Transketolase_N"/>
    <property type="match status" value="1"/>
</dbReference>
<feature type="binding site" evidence="13">
    <location>
        <position position="276"/>
    </location>
    <ligand>
        <name>substrate</name>
    </ligand>
</feature>
<dbReference type="InterPro" id="IPR033247">
    <property type="entry name" value="Transketolase_fam"/>
</dbReference>
<keyword evidence="17" id="KW-0106">Calcium</keyword>
<evidence type="ECO:0000256" key="14">
    <source>
        <dbReference type="PIRSR" id="PIRSR605478-3"/>
    </source>
</evidence>
<dbReference type="GO" id="GO:0004802">
    <property type="term" value="F:transketolase activity"/>
    <property type="evidence" value="ECO:0007669"/>
    <property type="project" value="UniProtKB-UniRule"/>
</dbReference>
<feature type="binding site" evidence="15">
    <location>
        <position position="200"/>
    </location>
    <ligand>
        <name>Mg(2+)</name>
        <dbReference type="ChEBI" id="CHEBI:18420"/>
    </ligand>
</feature>
<dbReference type="PROSITE" id="PS00801">
    <property type="entry name" value="TRANSKETOLASE_1"/>
    <property type="match status" value="1"/>
</dbReference>
<evidence type="ECO:0000256" key="12">
    <source>
        <dbReference type="PIRSR" id="PIRSR605478-1"/>
    </source>
</evidence>
<comment type="cofactor">
    <cofactor evidence="1">
        <name>Ca(2+)</name>
        <dbReference type="ChEBI" id="CHEBI:29108"/>
    </cofactor>
</comment>
<evidence type="ECO:0000256" key="3">
    <source>
        <dbReference type="ARBA" id="ARBA00007131"/>
    </source>
</evidence>
<evidence type="ECO:0000313" key="19">
    <source>
        <dbReference type="EMBL" id="PEN12902.1"/>
    </source>
</evidence>
<dbReference type="FunFam" id="3.40.50.920:FF:000003">
    <property type="entry name" value="Transketolase"/>
    <property type="match status" value="1"/>
</dbReference>
<dbReference type="InterPro" id="IPR029061">
    <property type="entry name" value="THDP-binding"/>
</dbReference>
<comment type="cofactor">
    <cofactor evidence="17">
        <name>Mg(2+)</name>
        <dbReference type="ChEBI" id="CHEBI:18420"/>
    </cofactor>
    <cofactor evidence="17">
        <name>Ca(2+)</name>
        <dbReference type="ChEBI" id="CHEBI:29108"/>
    </cofactor>
    <cofactor evidence="17">
        <name>Mn(2+)</name>
        <dbReference type="ChEBI" id="CHEBI:29035"/>
    </cofactor>
    <cofactor evidence="17">
        <name>Co(2+)</name>
        <dbReference type="ChEBI" id="CHEBI:48828"/>
    </cofactor>
    <text evidence="17">Binds 1 Mg(2+) ion per subunit. Can also utilize other divalent metal cations, such as Ca(2+), Mn(2+) and Co(2+).</text>
</comment>
<dbReference type="Pfam" id="PF22613">
    <property type="entry name" value="Transketolase_C_1"/>
    <property type="match status" value="1"/>
</dbReference>
<feature type="binding site" evidence="13">
    <location>
        <position position="38"/>
    </location>
    <ligand>
        <name>substrate</name>
    </ligand>
</feature>
<evidence type="ECO:0000256" key="2">
    <source>
        <dbReference type="ARBA" id="ARBA00001941"/>
    </source>
</evidence>
<dbReference type="InterPro" id="IPR049557">
    <property type="entry name" value="Transketolase_CS"/>
</dbReference>
<comment type="cofactor">
    <cofactor evidence="2">
        <name>Co(2+)</name>
        <dbReference type="ChEBI" id="CHEBI:48828"/>
    </cofactor>
</comment>
<dbReference type="NCBIfam" id="TIGR00232">
    <property type="entry name" value="tktlase_bact"/>
    <property type="match status" value="1"/>
</dbReference>
<dbReference type="FunFam" id="3.40.50.970:FF:000003">
    <property type="entry name" value="Transketolase"/>
    <property type="match status" value="1"/>
</dbReference>
<evidence type="ECO:0000256" key="16">
    <source>
        <dbReference type="PIRSR" id="PIRSR605478-5"/>
    </source>
</evidence>
<organism evidence="19 20">
    <name type="scientific">Longibacter salinarum</name>
    <dbReference type="NCBI Taxonomy" id="1850348"/>
    <lineage>
        <taxon>Bacteria</taxon>
        <taxon>Pseudomonadati</taxon>
        <taxon>Rhodothermota</taxon>
        <taxon>Rhodothermia</taxon>
        <taxon>Rhodothermales</taxon>
        <taxon>Salisaetaceae</taxon>
        <taxon>Longibacter</taxon>
    </lineage>
</organism>
<dbReference type="SUPFAM" id="SSF52518">
    <property type="entry name" value="Thiamin diphosphate-binding fold (THDP-binding)"/>
    <property type="match status" value="2"/>
</dbReference>
<comment type="function">
    <text evidence="17">Catalyzes the transfer of a two-carbon ketol group from a ketose donor to an aldose acceptor, via a covalent intermediate with the cofactor thiamine pyrophosphate.</text>
</comment>
<dbReference type="GO" id="GO:0009052">
    <property type="term" value="P:pentose-phosphate shunt, non-oxidative branch"/>
    <property type="evidence" value="ECO:0007669"/>
    <property type="project" value="UniProtKB-ARBA"/>
</dbReference>
<evidence type="ECO:0000259" key="18">
    <source>
        <dbReference type="SMART" id="SM00861"/>
    </source>
</evidence>
<evidence type="ECO:0000256" key="11">
    <source>
        <dbReference type="NCBIfam" id="TIGR00232"/>
    </source>
</evidence>
<feature type="binding site" evidence="13">
    <location>
        <position position="370"/>
    </location>
    <ligand>
        <name>substrate</name>
    </ligand>
</feature>
<comment type="similarity">
    <text evidence="3 17">Belongs to the transketolase family.</text>
</comment>
<accession>A0A2A8CW34</accession>
<evidence type="ECO:0000256" key="13">
    <source>
        <dbReference type="PIRSR" id="PIRSR605478-2"/>
    </source>
</evidence>
<dbReference type="EMBL" id="PDEQ01000006">
    <property type="protein sequence ID" value="PEN12902.1"/>
    <property type="molecule type" value="Genomic_DNA"/>
</dbReference>
<evidence type="ECO:0000313" key="20">
    <source>
        <dbReference type="Proteomes" id="UP000220102"/>
    </source>
</evidence>
<name>A0A2A8CW34_9BACT</name>
<evidence type="ECO:0000256" key="9">
    <source>
        <dbReference type="ARBA" id="ARBA00023052"/>
    </source>
</evidence>
<dbReference type="InterPro" id="IPR005475">
    <property type="entry name" value="Transketolase-like_Pyr-bd"/>
</dbReference>
<feature type="binding site" evidence="14">
    <location>
        <position position="276"/>
    </location>
    <ligand>
        <name>thiamine diphosphate</name>
        <dbReference type="ChEBI" id="CHEBI:58937"/>
    </ligand>
</feature>
<evidence type="ECO:0000256" key="5">
    <source>
        <dbReference type="ARBA" id="ARBA00013152"/>
    </source>
</evidence>
<keyword evidence="6 17" id="KW-0808">Transferase</keyword>
<dbReference type="Proteomes" id="UP000220102">
    <property type="component" value="Unassembled WGS sequence"/>
</dbReference>
<dbReference type="InterPro" id="IPR005478">
    <property type="entry name" value="Transketolase_bac-like"/>
</dbReference>
<evidence type="ECO:0000256" key="10">
    <source>
        <dbReference type="ARBA" id="ARBA00049473"/>
    </source>
</evidence>
<sequence>MPDASTLDLIQPTDLDERTINTIRFLAVDAVEKANSGHPGMPMGAAPMAYVLWSRHLRHNPTDPHWVDRDRFVLSAGHGSMLLYALLHLTGYDLSLEEIKNFRQWDSLTPGHPEVHHTPGVETTTGPLGQGFGNGVGMAIAERYLAAHFNDEPGANDELIDHYTYGIVSDGDLMEGVASEAASLAGHLGLGKLIYLYDDNEISIDGSTDLAFTEDVQQRFEAYDWHVITVEDGNDLEAIDRAIIEAKAETDRPSLIEVKTHIGYGSPNQQNTAAAHGSPLGADEVELTKENLGWEEDESFYIPDDVLEHMRESIDQGAALQAEWNGRYQQFRVESPEAADRFDSWMAGELPDDLDDALPDFEAGDELATRKASGKTLSALVPVVGDMLIGGSADLSGSNKTEVDGRTDFQKDNPGGQYFRFGVREHAMAAAANGMALHGGVRPYVATFLIFSDYLRPSLRLSALMEQPVIYVFTHDSIGLGEDGPTHQPIEHLAALRAIPNVTLFRPADAAETAQAWVAALRNTDGPTAFALTRQTVPTFDRSVMGPAEGVHRGGYILSDDDGTPDIILMGSGSEVQHAVAAADTLRKDGINVRVISMPSFELFDQQDEAYRNKVLPPEVTARVSIEAGVTYGWERFVGPEGRSIGINRFGSSAPGSINMEKFGFTPENVVGMARDVLNQ</sequence>
<comment type="subunit">
    <text evidence="4 17">Homodimer.</text>
</comment>
<dbReference type="InterPro" id="IPR005474">
    <property type="entry name" value="Transketolase_N"/>
</dbReference>
<dbReference type="RefSeq" id="WP_098076400.1">
    <property type="nucleotide sequence ID" value="NZ_PDEQ01000006.1"/>
</dbReference>
<dbReference type="Gene3D" id="3.40.50.920">
    <property type="match status" value="1"/>
</dbReference>
<feature type="binding site" evidence="13">
    <location>
        <position position="475"/>
    </location>
    <ligand>
        <name>substrate</name>
    </ligand>
</feature>
<dbReference type="Pfam" id="PF02779">
    <property type="entry name" value="Transket_pyr"/>
    <property type="match status" value="1"/>
</dbReference>
<dbReference type="SMART" id="SM00861">
    <property type="entry name" value="Transket_pyr"/>
    <property type="match status" value="1"/>
</dbReference>
<evidence type="ECO:0000256" key="8">
    <source>
        <dbReference type="ARBA" id="ARBA00022842"/>
    </source>
</evidence>
<gene>
    <name evidence="19" type="primary">tkt</name>
    <name evidence="19" type="ORF">CRI94_12930</name>
</gene>
<comment type="cofactor">
    <cofactor evidence="14">
        <name>thiamine diphosphate</name>
        <dbReference type="ChEBI" id="CHEBI:58937"/>
    </cofactor>
    <text evidence="14">Binds 1 thiamine pyrophosphate per subunit. During the reaction, the substrate forms a covalent intermediate with the cofactor.</text>
</comment>
<evidence type="ECO:0000256" key="7">
    <source>
        <dbReference type="ARBA" id="ARBA00022723"/>
    </source>
</evidence>
<dbReference type="InterPro" id="IPR009014">
    <property type="entry name" value="Transketo_C/PFOR_II"/>
</dbReference>
<feature type="binding site" evidence="13">
    <location>
        <position position="534"/>
    </location>
    <ligand>
        <name>substrate</name>
    </ligand>
</feature>
<dbReference type="GO" id="GO:0046872">
    <property type="term" value="F:metal ion binding"/>
    <property type="evidence" value="ECO:0007669"/>
    <property type="project" value="UniProtKB-KW"/>
</dbReference>
<dbReference type="CDD" id="cd07033">
    <property type="entry name" value="TPP_PYR_DXS_TK_like"/>
    <property type="match status" value="1"/>
</dbReference>
<evidence type="ECO:0000256" key="15">
    <source>
        <dbReference type="PIRSR" id="PIRSR605478-4"/>
    </source>
</evidence>
<dbReference type="PROSITE" id="PS00802">
    <property type="entry name" value="TRANSKETOLASE_2"/>
    <property type="match status" value="1"/>
</dbReference>
<dbReference type="GO" id="GO:0005829">
    <property type="term" value="C:cytosol"/>
    <property type="evidence" value="ECO:0007669"/>
    <property type="project" value="TreeGrafter"/>
</dbReference>
<feature type="binding site" evidence="13">
    <location>
        <position position="398"/>
    </location>
    <ligand>
        <name>substrate</name>
    </ligand>
</feature>
<feature type="binding site" evidence="13">
    <location>
        <position position="483"/>
    </location>
    <ligand>
        <name>substrate</name>
    </ligand>
</feature>
<feature type="binding site" evidence="14">
    <location>
        <position position="171"/>
    </location>
    <ligand>
        <name>thiamine diphosphate</name>
        <dbReference type="ChEBI" id="CHEBI:58937"/>
    </ligand>
</feature>
<feature type="active site" description="Proton donor" evidence="12">
    <location>
        <position position="425"/>
    </location>
</feature>
<dbReference type="SUPFAM" id="SSF52922">
    <property type="entry name" value="TK C-terminal domain-like"/>
    <property type="match status" value="1"/>
</dbReference>
<dbReference type="FunFam" id="3.40.50.970:FF:000004">
    <property type="entry name" value="Transketolase"/>
    <property type="match status" value="1"/>
</dbReference>
<feature type="binding site" evidence="13">
    <location>
        <position position="487"/>
    </location>
    <ligand>
        <name>substrate</name>
    </ligand>
</feature>
<comment type="cofactor">
    <cofactor evidence="15">
        <name>Mg(2+)</name>
        <dbReference type="ChEBI" id="CHEBI:18420"/>
    </cofactor>
    <text evidence="15">Binds 1 Mg(2+) ion per subunit. Can also utilize other divalent metal cations, such as Ca(2+), Mn(2+) and Co(2+).</text>
</comment>
<proteinExistence type="inferred from homology"/>
<keyword evidence="20" id="KW-1185">Reference proteome</keyword>
<feature type="binding site" evidence="14">
    <location>
        <position position="451"/>
    </location>
    <ligand>
        <name>thiamine diphosphate</name>
        <dbReference type="ChEBI" id="CHEBI:58937"/>
    </ligand>
</feature>
<evidence type="ECO:0000256" key="1">
    <source>
        <dbReference type="ARBA" id="ARBA00001913"/>
    </source>
</evidence>
<feature type="site" description="Important for catalytic activity" evidence="16">
    <location>
        <position position="38"/>
    </location>
</feature>
<evidence type="ECO:0000256" key="4">
    <source>
        <dbReference type="ARBA" id="ARBA00011738"/>
    </source>
</evidence>
<dbReference type="AlphaFoldDB" id="A0A2A8CW34"/>
<feature type="binding site" evidence="14">
    <location>
        <begin position="126"/>
        <end position="128"/>
    </location>
    <ligand>
        <name>thiamine diphosphate</name>
        <dbReference type="ChEBI" id="CHEBI:58937"/>
    </ligand>
</feature>
<feature type="binding site" evidence="15">
    <location>
        <position position="170"/>
    </location>
    <ligand>
        <name>Mg(2+)</name>
        <dbReference type="ChEBI" id="CHEBI:18420"/>
    </ligand>
</feature>
<comment type="caution">
    <text evidence="19">The sequence shown here is derived from an EMBL/GenBank/DDBJ whole genome shotgun (WGS) entry which is preliminary data.</text>
</comment>
<feature type="binding site" evidence="15">
    <location>
        <position position="202"/>
    </location>
    <ligand>
        <name>Mg(2+)</name>
        <dbReference type="ChEBI" id="CHEBI:18420"/>
    </ligand>
</feature>
<dbReference type="PANTHER" id="PTHR43522">
    <property type="entry name" value="TRANSKETOLASE"/>
    <property type="match status" value="1"/>
</dbReference>
<evidence type="ECO:0000256" key="6">
    <source>
        <dbReference type="ARBA" id="ARBA00022679"/>
    </source>
</evidence>
<reference evidence="19 20" key="1">
    <citation type="submission" date="2017-10" db="EMBL/GenBank/DDBJ databases">
        <title>Draft genome of Longibacter Salinarum.</title>
        <authorList>
            <person name="Goh K.M."/>
            <person name="Shamsir M.S."/>
            <person name="Lim S.W."/>
        </authorList>
    </citation>
    <scope>NUCLEOTIDE SEQUENCE [LARGE SCALE GENOMIC DNA]</scope>
    <source>
        <strain evidence="19 20">KCTC 52045</strain>
    </source>
</reference>
<comment type="catalytic activity">
    <reaction evidence="10 17">
        <text>D-sedoheptulose 7-phosphate + D-glyceraldehyde 3-phosphate = aldehydo-D-ribose 5-phosphate + D-xylulose 5-phosphate</text>
        <dbReference type="Rhea" id="RHEA:10508"/>
        <dbReference type="ChEBI" id="CHEBI:57483"/>
        <dbReference type="ChEBI" id="CHEBI:57737"/>
        <dbReference type="ChEBI" id="CHEBI:58273"/>
        <dbReference type="ChEBI" id="CHEBI:59776"/>
        <dbReference type="EC" id="2.2.1.1"/>
    </reaction>
</comment>
<feature type="domain" description="Transketolase-like pyrimidine-binding" evidence="18">
    <location>
        <begin position="367"/>
        <end position="539"/>
    </location>
</feature>
<evidence type="ECO:0000256" key="17">
    <source>
        <dbReference type="RuleBase" id="RU004996"/>
    </source>
</evidence>
<dbReference type="EC" id="2.2.1.1" evidence="5 11"/>
<dbReference type="InterPro" id="IPR020826">
    <property type="entry name" value="Transketolase_BS"/>
</dbReference>
<keyword evidence="8 15" id="KW-0460">Magnesium</keyword>
<dbReference type="Gene3D" id="3.40.50.970">
    <property type="match status" value="2"/>
</dbReference>
<dbReference type="CDD" id="cd02012">
    <property type="entry name" value="TPP_TK"/>
    <property type="match status" value="1"/>
</dbReference>
<dbReference type="OrthoDB" id="8732661at2"/>
<keyword evidence="7 15" id="KW-0479">Metal-binding</keyword>
<keyword evidence="9 14" id="KW-0786">Thiamine pyrophosphate</keyword>
<feature type="site" description="Important for catalytic activity" evidence="16">
    <location>
        <position position="276"/>
    </location>
</feature>